<reference evidence="4 5" key="1">
    <citation type="submission" date="2017-12" db="EMBL/GenBank/DDBJ databases">
        <title>Hemimetabolous genomes reveal molecular basis of termite eusociality.</title>
        <authorList>
            <person name="Harrison M.C."/>
            <person name="Jongepier E."/>
            <person name="Robertson H.M."/>
            <person name="Arning N."/>
            <person name="Bitard-Feildel T."/>
            <person name="Chao H."/>
            <person name="Childers C.P."/>
            <person name="Dinh H."/>
            <person name="Doddapaneni H."/>
            <person name="Dugan S."/>
            <person name="Gowin J."/>
            <person name="Greiner C."/>
            <person name="Han Y."/>
            <person name="Hu H."/>
            <person name="Hughes D.S.T."/>
            <person name="Huylmans A.-K."/>
            <person name="Kemena C."/>
            <person name="Kremer L.P.M."/>
            <person name="Lee S.L."/>
            <person name="Lopez-Ezquerra A."/>
            <person name="Mallet L."/>
            <person name="Monroy-Kuhn J.M."/>
            <person name="Moser A."/>
            <person name="Murali S.C."/>
            <person name="Muzny D.M."/>
            <person name="Otani S."/>
            <person name="Piulachs M.-D."/>
            <person name="Poelchau M."/>
            <person name="Qu J."/>
            <person name="Schaub F."/>
            <person name="Wada-Katsumata A."/>
            <person name="Worley K.C."/>
            <person name="Xie Q."/>
            <person name="Ylla G."/>
            <person name="Poulsen M."/>
            <person name="Gibbs R.A."/>
            <person name="Schal C."/>
            <person name="Richards S."/>
            <person name="Belles X."/>
            <person name="Korb J."/>
            <person name="Bornberg-Bauer E."/>
        </authorList>
    </citation>
    <scope>NUCLEOTIDE SEQUENCE [LARGE SCALE GENOMIC DNA]</scope>
    <source>
        <tissue evidence="4">Whole body</tissue>
    </source>
</reference>
<proteinExistence type="predicted"/>
<evidence type="ECO:0000256" key="3">
    <source>
        <dbReference type="SAM" id="Phobius"/>
    </source>
</evidence>
<feature type="region of interest" description="Disordered" evidence="2">
    <location>
        <begin position="188"/>
        <end position="237"/>
    </location>
</feature>
<dbReference type="EMBL" id="NEVH01022633">
    <property type="protein sequence ID" value="PNF18803.1"/>
    <property type="molecule type" value="Genomic_DNA"/>
</dbReference>
<evidence type="ECO:0000313" key="5">
    <source>
        <dbReference type="Proteomes" id="UP000235965"/>
    </source>
</evidence>
<sequence>MDIQTSLIYAGVVVLSAAVIFVISMFGIKEKTYEEAIAEQRNMPEENLLIGHSNKDKPKDKKQKKTGKKVKEKPTEREKKQSEVVSSAPAQPVSQEKCHVDFGEPEAEVLSERSPQEDKKKKKKEKVKPILLNKDEQSQIVEVAPVPANHFEEIQPKDDLLLKQKGNKDDLVGKGDKAIVEKMVEPLTVPDKGPAKQPIAKVEKKPEKVTATVIQQEQATPPQPSKERNKKKRSELATLQQMSGDREGVNVSLLMPLVGKAELSWSEIQILIDLLLNKQQGSAVDNSEWIEGRQDPVVKLKKQLAEKEKALQEEQEAGQSLQSKLKELRSELNSERSRLTHSCRQLEESLVTKQNEIQSLAARLQHALESHVAEKQALTQQYQQLQAQMSEDHLLLRKLQEEEGQAQGVLEQELHNQRQQLELHIAHLNETHQEAEAAFNSQIGQLHGKLQEQENISASLRADLQKLREGQMGREGENKVLREQISHLENQIRHLESQAAHLKESSDRAQEFVRQNEEELCRKDAELEHHIASARQREAEVQYESASLLKEVETLKEKCASYNEAKIEVSRLISENEHLLAQVSTMKDLHLEVQHLQEENEHLLSQMSSFSQLEEEAQQLREENESLAAQVTAMTERPAAEGRENGDVQYPEEKRAAAEDDMSQQASIVEQKDLLLEKLSDELKQKDSLVEKLNSEINTYKTEISKLNEDLEFQRRKNNEISKTVRTEEQTATKEILQRIFPDIRIEDNEAYDVWVERFESSVKSFISEQKAQNAAGSVPEDHASMLIELEKQNSQLQAMVTHYKTIIEDTEALLNQLQNRVEKEEGRWRQQLQIKEAELETIKEENNQLQQSLEQLQRTEEMQSKLQDLQENLQTEEAEKRELVHKYEEIQNRCDQLQDQVNSNREQQHEGKEKDCLALELKTEQEKNQDLMKEIVKLRSLVRIGQDSLIQEQQLVQQLQKQLDNLHGMNQNHNVATNGPAPEPSITEGGSGKK</sequence>
<protein>
    <recommendedName>
        <fullName evidence="6">Ribosome receptor lysine/proline rich domain-containing protein</fullName>
    </recommendedName>
</protein>
<dbReference type="Gene3D" id="1.10.287.1490">
    <property type="match status" value="1"/>
</dbReference>
<dbReference type="PANTHER" id="PTHR18939:SF4">
    <property type="entry name" value="RIBOSOME-BINDING PROTEIN 1"/>
    <property type="match status" value="1"/>
</dbReference>
<feature type="compositionally biased region" description="Basic residues" evidence="2">
    <location>
        <begin position="60"/>
        <end position="71"/>
    </location>
</feature>
<accession>A0A2J7PR38</accession>
<keyword evidence="3" id="KW-0472">Membrane</keyword>
<feature type="compositionally biased region" description="Basic and acidic residues" evidence="2">
    <location>
        <begin position="72"/>
        <end position="82"/>
    </location>
</feature>
<feature type="compositionally biased region" description="Basic and acidic residues" evidence="2">
    <location>
        <begin position="638"/>
        <end position="658"/>
    </location>
</feature>
<dbReference type="InterPro" id="IPR040248">
    <property type="entry name" value="RRBP1"/>
</dbReference>
<keyword evidence="5" id="KW-1185">Reference proteome</keyword>
<feature type="region of interest" description="Disordered" evidence="2">
    <location>
        <begin position="44"/>
        <end position="138"/>
    </location>
</feature>
<evidence type="ECO:0008006" key="6">
    <source>
        <dbReference type="Google" id="ProtNLM"/>
    </source>
</evidence>
<dbReference type="OrthoDB" id="5875463at2759"/>
<dbReference type="Proteomes" id="UP000235965">
    <property type="component" value="Unassembled WGS sequence"/>
</dbReference>
<keyword evidence="1" id="KW-0175">Coiled coil</keyword>
<dbReference type="PANTHER" id="PTHR18939">
    <property type="entry name" value="RIBOSOME BINDING PROTEIN-1"/>
    <property type="match status" value="1"/>
</dbReference>
<feature type="region of interest" description="Disordered" evidence="2">
    <location>
        <begin position="635"/>
        <end position="664"/>
    </location>
</feature>
<comment type="caution">
    <text evidence="4">The sequence shown here is derived from an EMBL/GenBank/DDBJ whole genome shotgun (WGS) entry which is preliminary data.</text>
</comment>
<feature type="transmembrane region" description="Helical" evidence="3">
    <location>
        <begin position="7"/>
        <end position="28"/>
    </location>
</feature>
<gene>
    <name evidence="4" type="ORF">B7P43_G01640</name>
</gene>
<evidence type="ECO:0000256" key="2">
    <source>
        <dbReference type="SAM" id="MobiDB-lite"/>
    </source>
</evidence>
<organism evidence="4 5">
    <name type="scientific">Cryptotermes secundus</name>
    <dbReference type="NCBI Taxonomy" id="105785"/>
    <lineage>
        <taxon>Eukaryota</taxon>
        <taxon>Metazoa</taxon>
        <taxon>Ecdysozoa</taxon>
        <taxon>Arthropoda</taxon>
        <taxon>Hexapoda</taxon>
        <taxon>Insecta</taxon>
        <taxon>Pterygota</taxon>
        <taxon>Neoptera</taxon>
        <taxon>Polyneoptera</taxon>
        <taxon>Dictyoptera</taxon>
        <taxon>Blattodea</taxon>
        <taxon>Blattoidea</taxon>
        <taxon>Termitoidae</taxon>
        <taxon>Kalotermitidae</taxon>
        <taxon>Cryptotermitinae</taxon>
        <taxon>Cryptotermes</taxon>
    </lineage>
</organism>
<feature type="coiled-coil region" evidence="1">
    <location>
        <begin position="297"/>
        <end position="505"/>
    </location>
</feature>
<feature type="coiled-coil region" evidence="1">
    <location>
        <begin position="676"/>
        <end position="724"/>
    </location>
</feature>
<feature type="compositionally biased region" description="Basic and acidic residues" evidence="2">
    <location>
        <begin position="110"/>
        <end position="119"/>
    </location>
</feature>
<evidence type="ECO:0000256" key="1">
    <source>
        <dbReference type="SAM" id="Coils"/>
    </source>
</evidence>
<dbReference type="AlphaFoldDB" id="A0A2J7PR38"/>
<feature type="compositionally biased region" description="Polar residues" evidence="2">
    <location>
        <begin position="83"/>
        <end position="94"/>
    </location>
</feature>
<name>A0A2J7PR38_9NEOP</name>
<evidence type="ECO:0000313" key="4">
    <source>
        <dbReference type="EMBL" id="PNF18803.1"/>
    </source>
</evidence>
<keyword evidence="3" id="KW-0812">Transmembrane</keyword>
<dbReference type="GO" id="GO:0005789">
    <property type="term" value="C:endoplasmic reticulum membrane"/>
    <property type="evidence" value="ECO:0007669"/>
    <property type="project" value="TreeGrafter"/>
</dbReference>
<keyword evidence="3" id="KW-1133">Transmembrane helix</keyword>
<feature type="region of interest" description="Disordered" evidence="2">
    <location>
        <begin position="970"/>
        <end position="995"/>
    </location>
</feature>